<dbReference type="AlphaFoldDB" id="A0AAE3LN47"/>
<evidence type="ECO:0000313" key="3">
    <source>
        <dbReference type="Proteomes" id="UP001208131"/>
    </source>
</evidence>
<keyword evidence="1" id="KW-1133">Transmembrane helix</keyword>
<evidence type="ECO:0000313" key="2">
    <source>
        <dbReference type="EMBL" id="MCU6706366.1"/>
    </source>
</evidence>
<protein>
    <submittedName>
        <fullName evidence="2">Uncharacterized protein</fullName>
    </submittedName>
</protein>
<feature type="transmembrane region" description="Helical" evidence="1">
    <location>
        <begin position="44"/>
        <end position="61"/>
    </location>
</feature>
<proteinExistence type="predicted"/>
<organism evidence="2 3">
    <name type="scientific">Hominimerdicola aceti</name>
    <dbReference type="NCBI Taxonomy" id="2981726"/>
    <lineage>
        <taxon>Bacteria</taxon>
        <taxon>Bacillati</taxon>
        <taxon>Bacillota</taxon>
        <taxon>Clostridia</taxon>
        <taxon>Eubacteriales</taxon>
        <taxon>Oscillospiraceae</taxon>
        <taxon>Hominimerdicola</taxon>
    </lineage>
</organism>
<keyword evidence="3" id="KW-1185">Reference proteome</keyword>
<evidence type="ECO:0000256" key="1">
    <source>
        <dbReference type="SAM" id="Phobius"/>
    </source>
</evidence>
<accession>A0AAE3LN47</accession>
<keyword evidence="1" id="KW-0472">Membrane</keyword>
<dbReference type="Proteomes" id="UP001208131">
    <property type="component" value="Unassembled WGS sequence"/>
</dbReference>
<name>A0AAE3LN47_9FIRM</name>
<dbReference type="RefSeq" id="WP_038671587.1">
    <property type="nucleotide sequence ID" value="NZ_JAOQJZ010000011.1"/>
</dbReference>
<feature type="transmembrane region" description="Helical" evidence="1">
    <location>
        <begin position="7"/>
        <end position="24"/>
    </location>
</feature>
<keyword evidence="1" id="KW-0812">Transmembrane</keyword>
<gene>
    <name evidence="2" type="ORF">OCV57_10595</name>
</gene>
<sequence length="69" mass="8037">MKRLSKILPHITIILAGMFIVFWILDILNPTMNFINRKISNKLLLAFCISAIITAILAVYYQRKSDRKE</sequence>
<dbReference type="EMBL" id="JAOQJZ010000011">
    <property type="protein sequence ID" value="MCU6706366.1"/>
    <property type="molecule type" value="Genomic_DNA"/>
</dbReference>
<comment type="caution">
    <text evidence="2">The sequence shown here is derived from an EMBL/GenBank/DDBJ whole genome shotgun (WGS) entry which is preliminary data.</text>
</comment>
<reference evidence="2 3" key="1">
    <citation type="journal article" date="2021" name="ISME Commun">
        <title>Automated analysis of genomic sequences facilitates high-throughput and comprehensive description of bacteria.</title>
        <authorList>
            <person name="Hitch T.C.A."/>
        </authorList>
    </citation>
    <scope>NUCLEOTIDE SEQUENCE [LARGE SCALE GENOMIC DNA]</scope>
    <source>
        <strain evidence="2 3">Sanger_31</strain>
    </source>
</reference>